<evidence type="ECO:0000313" key="7">
    <source>
        <dbReference type="Proteomes" id="UP000507470"/>
    </source>
</evidence>
<organism evidence="6 7">
    <name type="scientific">Mytilus coruscus</name>
    <name type="common">Sea mussel</name>
    <dbReference type="NCBI Taxonomy" id="42192"/>
    <lineage>
        <taxon>Eukaryota</taxon>
        <taxon>Metazoa</taxon>
        <taxon>Spiralia</taxon>
        <taxon>Lophotrochozoa</taxon>
        <taxon>Mollusca</taxon>
        <taxon>Bivalvia</taxon>
        <taxon>Autobranchia</taxon>
        <taxon>Pteriomorphia</taxon>
        <taxon>Mytilida</taxon>
        <taxon>Mytiloidea</taxon>
        <taxon>Mytilidae</taxon>
        <taxon>Mytilinae</taxon>
        <taxon>Mytilus</taxon>
    </lineage>
</organism>
<sequence length="569" mass="63877">MNKELTSYLSDLLTKIDKIAIQNIFNCLYWFVHDDCFEGEDCIELCLHQQYWDTIAMLKQIVQTVLLVTSTAVVIPYTTSLLGSLLYGWPQTKNKYRRAFSPKKVYAFNYTLLQKLYITLKYASSYMKWKKLYNKLDPFTVRKVNNYGRNDCTLDLYHPNIPRKDGGDMSMPVVVFVYGGAWSSGEKTMYGPLCVEIANRLKAVVCCPNLSIYPKGYVDDMIQDVVDCVAWICDNPHIHGANKNDIVLIGHSSGAHLCVMSVLELLSLEIPGESQQSRIRFDESYFNTKPRSDTLDDSSGSSASFCVVNDNQEKSVVAPVSTETKDTLPSLPESTEGTSLSTSTFEIVKSEVTDRESQETDDNTEGKSVEKGDNSQSMASGNTNKEETELKSTSQTQDLETINSNDEIARPKELKPHATLTDLSKSIKVVIGLAGVYNISDHFEHESTRGIEDISCMARAMYGQEYFDRFSPIVLSRTLSPNASAPCVLLLHGTEDYVVPVTSTTKLAEALQDNLMDVTVRIIPGCDHYEICLDMMLPKSKFYKPMIDLLLEVTNKVLNRKIVAWSESK</sequence>
<evidence type="ECO:0000256" key="2">
    <source>
        <dbReference type="SAM" id="MobiDB-lite"/>
    </source>
</evidence>
<dbReference type="EMBL" id="CACVKT020007641">
    <property type="protein sequence ID" value="CAC5409386.1"/>
    <property type="molecule type" value="Genomic_DNA"/>
</dbReference>
<evidence type="ECO:0000259" key="5">
    <source>
        <dbReference type="Pfam" id="PF20434"/>
    </source>
</evidence>
<name>A0A6J8DMM9_MYTCO</name>
<accession>A0A6J8DMM9</accession>
<dbReference type="EC" id="3.1.1.-" evidence="6"/>
<proteinExistence type="predicted"/>
<feature type="compositionally biased region" description="Polar residues" evidence="2">
    <location>
        <begin position="374"/>
        <end position="383"/>
    </location>
</feature>
<dbReference type="SUPFAM" id="SSF53474">
    <property type="entry name" value="alpha/beta-Hydrolases"/>
    <property type="match status" value="2"/>
</dbReference>
<feature type="compositionally biased region" description="Polar residues" evidence="2">
    <location>
        <begin position="391"/>
        <end position="406"/>
    </location>
</feature>
<feature type="domain" description="Peptidase S9 prolyl oligopeptidase catalytic" evidence="4">
    <location>
        <begin position="420"/>
        <end position="528"/>
    </location>
</feature>
<dbReference type="PANTHER" id="PTHR48081">
    <property type="entry name" value="AB HYDROLASE SUPERFAMILY PROTEIN C4A8.06C"/>
    <property type="match status" value="1"/>
</dbReference>
<dbReference type="Gene3D" id="3.40.50.1820">
    <property type="entry name" value="alpha/beta hydrolase"/>
    <property type="match status" value="2"/>
</dbReference>
<dbReference type="InterPro" id="IPR001375">
    <property type="entry name" value="Peptidase_S9_cat"/>
</dbReference>
<dbReference type="Pfam" id="PF20434">
    <property type="entry name" value="BD-FAE"/>
    <property type="match status" value="1"/>
</dbReference>
<dbReference type="GO" id="GO:0006508">
    <property type="term" value="P:proteolysis"/>
    <property type="evidence" value="ECO:0007669"/>
    <property type="project" value="InterPro"/>
</dbReference>
<dbReference type="OrthoDB" id="433474at2759"/>
<keyword evidence="3" id="KW-1133">Transmembrane helix</keyword>
<protein>
    <submittedName>
        <fullName evidence="6">PCME</fullName>
        <ecNumber evidence="6">3.1.1.-</ecNumber>
    </submittedName>
</protein>
<evidence type="ECO:0000256" key="1">
    <source>
        <dbReference type="ARBA" id="ARBA00022801"/>
    </source>
</evidence>
<dbReference type="AlphaFoldDB" id="A0A6J8DMM9"/>
<keyword evidence="7" id="KW-1185">Reference proteome</keyword>
<dbReference type="Pfam" id="PF00326">
    <property type="entry name" value="Peptidase_S9"/>
    <property type="match status" value="1"/>
</dbReference>
<dbReference type="GO" id="GO:0004061">
    <property type="term" value="F:arylformamidase activity"/>
    <property type="evidence" value="ECO:0007669"/>
    <property type="project" value="TreeGrafter"/>
</dbReference>
<evidence type="ECO:0000256" key="3">
    <source>
        <dbReference type="SAM" id="Phobius"/>
    </source>
</evidence>
<dbReference type="InterPro" id="IPR050300">
    <property type="entry name" value="GDXG_lipolytic_enzyme"/>
</dbReference>
<feature type="transmembrane region" description="Helical" evidence="3">
    <location>
        <begin position="65"/>
        <end position="89"/>
    </location>
</feature>
<feature type="compositionally biased region" description="Low complexity" evidence="2">
    <location>
        <begin position="330"/>
        <end position="344"/>
    </location>
</feature>
<dbReference type="GO" id="GO:0008236">
    <property type="term" value="F:serine-type peptidase activity"/>
    <property type="evidence" value="ECO:0007669"/>
    <property type="project" value="InterPro"/>
</dbReference>
<dbReference type="Proteomes" id="UP000507470">
    <property type="component" value="Unassembled WGS sequence"/>
</dbReference>
<dbReference type="InterPro" id="IPR049492">
    <property type="entry name" value="BD-FAE-like_dom"/>
</dbReference>
<feature type="region of interest" description="Disordered" evidence="2">
    <location>
        <begin position="316"/>
        <end position="410"/>
    </location>
</feature>
<feature type="domain" description="BD-FAE-like" evidence="5">
    <location>
        <begin position="154"/>
        <end position="263"/>
    </location>
</feature>
<evidence type="ECO:0000313" key="6">
    <source>
        <dbReference type="EMBL" id="CAC5409386.1"/>
    </source>
</evidence>
<dbReference type="PANTHER" id="PTHR48081:SF33">
    <property type="entry name" value="KYNURENINE FORMAMIDASE"/>
    <property type="match status" value="1"/>
</dbReference>
<keyword evidence="3" id="KW-0812">Transmembrane</keyword>
<keyword evidence="1 6" id="KW-0378">Hydrolase</keyword>
<dbReference type="InterPro" id="IPR029058">
    <property type="entry name" value="AB_hydrolase_fold"/>
</dbReference>
<reference evidence="6 7" key="1">
    <citation type="submission" date="2020-06" db="EMBL/GenBank/DDBJ databases">
        <authorList>
            <person name="Li R."/>
            <person name="Bekaert M."/>
        </authorList>
    </citation>
    <scope>NUCLEOTIDE SEQUENCE [LARGE SCALE GENOMIC DNA]</scope>
    <source>
        <strain evidence="7">wild</strain>
    </source>
</reference>
<keyword evidence="3" id="KW-0472">Membrane</keyword>
<evidence type="ECO:0000259" key="4">
    <source>
        <dbReference type="Pfam" id="PF00326"/>
    </source>
</evidence>
<gene>
    <name evidence="6" type="ORF">MCOR_42684</name>
</gene>
<feature type="compositionally biased region" description="Basic and acidic residues" evidence="2">
    <location>
        <begin position="348"/>
        <end position="373"/>
    </location>
</feature>